<dbReference type="InterPro" id="IPR011335">
    <property type="entry name" value="Restrct_endonuc-II-like"/>
</dbReference>
<name>A0A517PWF5_9PLAN</name>
<dbReference type="Proteomes" id="UP000320421">
    <property type="component" value="Chromosome"/>
</dbReference>
<dbReference type="PANTHER" id="PTHR34107">
    <property type="entry name" value="SLL0198 PROTEIN-RELATED"/>
    <property type="match status" value="1"/>
</dbReference>
<dbReference type="Pfam" id="PF05685">
    <property type="entry name" value="Uma2"/>
    <property type="match status" value="1"/>
</dbReference>
<gene>
    <name evidence="2" type="ORF">HG66A1_55290</name>
</gene>
<sequence length="189" mass="21226">MSDTAIYTAEQFLDARIELPDSGRWTELDQGQIINLDAPDIEHGTIVLNISKVLSRYLHERREGSATFELGLVVKRDPDTVRFPAVSIYNSGGQFDETDKAMTERRPDAIIEIASTNPRRSGMKAHVDDYVSWGVPLIWVIDPPEKEVLEYRTASGSEVIDINGKITGGDSLPDFAMSVRDLFAEPDWW</sequence>
<dbReference type="AlphaFoldDB" id="A0A517PWF5"/>
<evidence type="ECO:0000313" key="2">
    <source>
        <dbReference type="EMBL" id="QDT23705.1"/>
    </source>
</evidence>
<reference evidence="2 3" key="1">
    <citation type="submission" date="2019-02" db="EMBL/GenBank/DDBJ databases">
        <title>Deep-cultivation of Planctomycetes and their phenomic and genomic characterization uncovers novel biology.</title>
        <authorList>
            <person name="Wiegand S."/>
            <person name="Jogler M."/>
            <person name="Boedeker C."/>
            <person name="Pinto D."/>
            <person name="Vollmers J."/>
            <person name="Rivas-Marin E."/>
            <person name="Kohn T."/>
            <person name="Peeters S.H."/>
            <person name="Heuer A."/>
            <person name="Rast P."/>
            <person name="Oberbeckmann S."/>
            <person name="Bunk B."/>
            <person name="Jeske O."/>
            <person name="Meyerdierks A."/>
            <person name="Storesund J.E."/>
            <person name="Kallscheuer N."/>
            <person name="Luecker S."/>
            <person name="Lage O.M."/>
            <person name="Pohl T."/>
            <person name="Merkel B.J."/>
            <person name="Hornburger P."/>
            <person name="Mueller R.-W."/>
            <person name="Bruemmer F."/>
            <person name="Labrenz M."/>
            <person name="Spormann A.M."/>
            <person name="Op den Camp H."/>
            <person name="Overmann J."/>
            <person name="Amann R."/>
            <person name="Jetten M.S.M."/>
            <person name="Mascher T."/>
            <person name="Medema M.H."/>
            <person name="Devos D.P."/>
            <person name="Kaster A.-K."/>
            <person name="Ovreas L."/>
            <person name="Rohde M."/>
            <person name="Galperin M.Y."/>
            <person name="Jogler C."/>
        </authorList>
    </citation>
    <scope>NUCLEOTIDE SEQUENCE [LARGE SCALE GENOMIC DNA]</scope>
    <source>
        <strain evidence="2 3">HG66A1</strain>
    </source>
</reference>
<dbReference type="PANTHER" id="PTHR34107:SF1">
    <property type="entry name" value="SLL0198 PROTEIN"/>
    <property type="match status" value="1"/>
</dbReference>
<evidence type="ECO:0000313" key="3">
    <source>
        <dbReference type="Proteomes" id="UP000320421"/>
    </source>
</evidence>
<feature type="domain" description="Putative restriction endonuclease" evidence="1">
    <location>
        <begin position="21"/>
        <end position="178"/>
    </location>
</feature>
<dbReference type="InterPro" id="IPR012296">
    <property type="entry name" value="Nuclease_put_TT1808"/>
</dbReference>
<dbReference type="OrthoDB" id="273336at2"/>
<dbReference type="CDD" id="cd06260">
    <property type="entry name" value="DUF820-like"/>
    <property type="match status" value="1"/>
</dbReference>
<protein>
    <recommendedName>
        <fullName evidence="1">Putative restriction endonuclease domain-containing protein</fullName>
    </recommendedName>
</protein>
<dbReference type="InterPro" id="IPR008538">
    <property type="entry name" value="Uma2"/>
</dbReference>
<dbReference type="RefSeq" id="WP_145191511.1">
    <property type="nucleotide sequence ID" value="NZ_CP036266.1"/>
</dbReference>
<dbReference type="Gene3D" id="3.90.1570.10">
    <property type="entry name" value="tt1808, chain A"/>
    <property type="match status" value="1"/>
</dbReference>
<keyword evidence="3" id="KW-1185">Reference proteome</keyword>
<dbReference type="EMBL" id="CP036266">
    <property type="protein sequence ID" value="QDT23705.1"/>
    <property type="molecule type" value="Genomic_DNA"/>
</dbReference>
<dbReference type="SUPFAM" id="SSF52980">
    <property type="entry name" value="Restriction endonuclease-like"/>
    <property type="match status" value="1"/>
</dbReference>
<accession>A0A517PWF5</accession>
<organism evidence="2 3">
    <name type="scientific">Gimesia chilikensis</name>
    <dbReference type="NCBI Taxonomy" id="2605989"/>
    <lineage>
        <taxon>Bacteria</taxon>
        <taxon>Pseudomonadati</taxon>
        <taxon>Planctomycetota</taxon>
        <taxon>Planctomycetia</taxon>
        <taxon>Planctomycetales</taxon>
        <taxon>Planctomycetaceae</taxon>
        <taxon>Gimesia</taxon>
    </lineage>
</organism>
<evidence type="ECO:0000259" key="1">
    <source>
        <dbReference type="Pfam" id="PF05685"/>
    </source>
</evidence>
<proteinExistence type="predicted"/>